<reference evidence="2" key="1">
    <citation type="submission" date="2016-10" db="EMBL/GenBank/DDBJ databases">
        <authorList>
            <person name="Varghese N."/>
            <person name="Submissions S."/>
        </authorList>
    </citation>
    <scope>NUCLEOTIDE SEQUENCE [LARGE SCALE GENOMIC DNA]</scope>
    <source>
        <strain evidence="2">CGMCC 1.7655</strain>
    </source>
</reference>
<proteinExistence type="predicted"/>
<dbReference type="EMBL" id="FNGE01000002">
    <property type="protein sequence ID" value="SDK64858.1"/>
    <property type="molecule type" value="Genomic_DNA"/>
</dbReference>
<dbReference type="AlphaFoldDB" id="A0A1G9DLT7"/>
<evidence type="ECO:0000313" key="1">
    <source>
        <dbReference type="EMBL" id="SDK64858.1"/>
    </source>
</evidence>
<dbReference type="STRING" id="525640.SAMN04487971_102121"/>
<dbReference type="Proteomes" id="UP000199555">
    <property type="component" value="Unassembled WGS sequence"/>
</dbReference>
<dbReference type="GO" id="GO:0016740">
    <property type="term" value="F:transferase activity"/>
    <property type="evidence" value="ECO:0007669"/>
    <property type="project" value="UniProtKB-KW"/>
</dbReference>
<dbReference type="RefSeq" id="WP_090752361.1">
    <property type="nucleotide sequence ID" value="NZ_FNGE01000002.1"/>
</dbReference>
<protein>
    <submittedName>
        <fullName evidence="1">Putative rhamnosyl transferase</fullName>
    </submittedName>
</protein>
<keyword evidence="1" id="KW-0808">Transferase</keyword>
<keyword evidence="2" id="KW-1185">Reference proteome</keyword>
<sequence>MKIVGICRFSLVGRGDWRETRKRSLAEVRAMASDRASMLFAPERMEARLATFEHLTLASLQAQTDPDFTFLVLASDLMPQDYKDRLQALCAQLPQVVLRYFPVTPVPAAQKSAFNELGIVFADTLQFRLDDDDCICADYIEVMRRHTRGLMNAPDPFVASLTGVMLSSLTGPLAGVYDWPVPYYSAGAAMRHPTDGIYQRGHFGMSRWFLSLTIPRGMALVTHNSTNDTTLPAPGQIERGEMSRMTPEQVEKAQERYFPFLTETGKRIAGLTEAAAPVA</sequence>
<dbReference type="OrthoDB" id="7874906at2"/>
<name>A0A1G9DLT7_9RHOB</name>
<dbReference type="InterPro" id="IPR021466">
    <property type="entry name" value="Put_rhamnosyl_transferase"/>
</dbReference>
<evidence type="ECO:0000313" key="2">
    <source>
        <dbReference type="Proteomes" id="UP000199555"/>
    </source>
</evidence>
<organism evidence="1 2">
    <name type="scientific">Paracoccus chinensis</name>
    <dbReference type="NCBI Taxonomy" id="525640"/>
    <lineage>
        <taxon>Bacteria</taxon>
        <taxon>Pseudomonadati</taxon>
        <taxon>Pseudomonadota</taxon>
        <taxon>Alphaproteobacteria</taxon>
        <taxon>Rhodobacterales</taxon>
        <taxon>Paracoccaceae</taxon>
        <taxon>Paracoccus</taxon>
    </lineage>
</organism>
<accession>A0A1G9DLT7</accession>
<dbReference type="Pfam" id="PF11316">
    <property type="entry name" value="Rhamno_transf"/>
    <property type="match status" value="1"/>
</dbReference>
<gene>
    <name evidence="1" type="ORF">SAMN04487971_102121</name>
</gene>